<evidence type="ECO:0000256" key="10">
    <source>
        <dbReference type="ARBA" id="ARBA00023125"/>
    </source>
</evidence>
<dbReference type="InterPro" id="IPR001208">
    <property type="entry name" value="MCM_dom"/>
</dbReference>
<dbReference type="InterPro" id="IPR027417">
    <property type="entry name" value="P-loop_NTPase"/>
</dbReference>
<dbReference type="Gene3D" id="1.10.10.10">
    <property type="entry name" value="Winged helix-like DNA-binding domain superfamily/Winged helix DNA-binding domain"/>
    <property type="match status" value="1"/>
</dbReference>
<dbReference type="FunFam" id="3.40.50.300:FF:000217">
    <property type="entry name" value="DNA helicase"/>
    <property type="match status" value="1"/>
</dbReference>
<evidence type="ECO:0000256" key="9">
    <source>
        <dbReference type="ARBA" id="ARBA00022840"/>
    </source>
</evidence>
<dbReference type="InterPro" id="IPR036388">
    <property type="entry name" value="WH-like_DNA-bd_sf"/>
</dbReference>
<evidence type="ECO:0000256" key="3">
    <source>
        <dbReference type="ARBA" id="ARBA00012551"/>
    </source>
</evidence>
<dbReference type="InterPro" id="IPR018525">
    <property type="entry name" value="MCM_CS"/>
</dbReference>
<proteinExistence type="inferred from homology"/>
<evidence type="ECO:0000256" key="15">
    <source>
        <dbReference type="RuleBase" id="RU004070"/>
    </source>
</evidence>
<feature type="compositionally biased region" description="Low complexity" evidence="16">
    <location>
        <begin position="1"/>
        <end position="13"/>
    </location>
</feature>
<dbReference type="InterPro" id="IPR041562">
    <property type="entry name" value="MCM_lid"/>
</dbReference>
<evidence type="ECO:0000256" key="13">
    <source>
        <dbReference type="ARBA" id="ARBA00073498"/>
    </source>
</evidence>
<dbReference type="Proteomes" id="UP000324767">
    <property type="component" value="Unassembled WGS sequence"/>
</dbReference>
<organism evidence="18 19">
    <name type="scientific">Lasallia pustulata</name>
    <dbReference type="NCBI Taxonomy" id="136370"/>
    <lineage>
        <taxon>Eukaryota</taxon>
        <taxon>Fungi</taxon>
        <taxon>Dikarya</taxon>
        <taxon>Ascomycota</taxon>
        <taxon>Pezizomycotina</taxon>
        <taxon>Lecanoromycetes</taxon>
        <taxon>OSLEUM clade</taxon>
        <taxon>Umbilicariomycetidae</taxon>
        <taxon>Umbilicariales</taxon>
        <taxon>Umbilicariaceae</taxon>
        <taxon>Lasallia</taxon>
    </lineage>
</organism>
<dbReference type="AlphaFoldDB" id="A0A5M8PVH8"/>
<dbReference type="GO" id="GO:0017116">
    <property type="term" value="F:single-stranded DNA helicase activity"/>
    <property type="evidence" value="ECO:0007669"/>
    <property type="project" value="TreeGrafter"/>
</dbReference>
<dbReference type="CDD" id="cd17755">
    <property type="entry name" value="MCM4"/>
    <property type="match status" value="1"/>
</dbReference>
<dbReference type="FunFam" id="2.20.28.10:FF:000003">
    <property type="entry name" value="DNA helicase"/>
    <property type="match status" value="1"/>
</dbReference>
<keyword evidence="8" id="KW-0347">Helicase</keyword>
<evidence type="ECO:0000256" key="5">
    <source>
        <dbReference type="ARBA" id="ARBA00022705"/>
    </source>
</evidence>
<dbReference type="FunFam" id="3.30.1640.10:FF:000011">
    <property type="entry name" value="DNA helicase"/>
    <property type="match status" value="1"/>
</dbReference>
<evidence type="ECO:0000256" key="8">
    <source>
        <dbReference type="ARBA" id="ARBA00022806"/>
    </source>
</evidence>
<keyword evidence="10 15" id="KW-0238">DNA-binding</keyword>
<dbReference type="GO" id="GO:0006271">
    <property type="term" value="P:DNA strand elongation involved in DNA replication"/>
    <property type="evidence" value="ECO:0007669"/>
    <property type="project" value="TreeGrafter"/>
</dbReference>
<dbReference type="PANTHER" id="PTHR11630:SF66">
    <property type="entry name" value="DNA REPLICATION LICENSING FACTOR MCM4"/>
    <property type="match status" value="1"/>
</dbReference>
<sequence length="1032" mass="113996">MSSPSSRRSQRNSLTATPRRAARNSLQPPSSPAVAAQEQSQPPQNEAPRHQQSQSPGTPRASQQNVAASSPLFFRSSPVNGAVNINGTERMEISSPLRQASSIPDNDGTPRDRAAPPNDSSPIRYASSSSPTRALGSRHQQSDIPSSSSGLFVRSSRSTAPGASGLNNSRRGDIHSDVFGSTSSRRRRLFVDENGLPVGDEVSNSDSATFSNLDPNTSEAEAIGGSSTRIIWGTNISIQDTTSTFKSFLLNFQKKYRMWAEGATEEETAVPGSGANDREYVEMMHNMRHLGVTGLNLDVRNLKAYPSTRKLWHQLQAYPQEIIPLMDQTIKDVMIDQAEEEMNRLRAEKQQNAQNRSRARFSSSMPPIPSSDTNGQIEADVLADIPDLIAEVETRVYKTKPFGLDKSINMRELNPNDMDKVVSIKGLVIRTTPVIPDMKTAFFRCQVCNHSVKVELDRGKIAEPTKCPRTSCDSPNSMQIVHNRCEFADKQVIKLQETPDNVPDGQTPHSVSLCAYEELVDVCKAGDRIEVTGIFRSNPVRVNPRQRTIKSLFKTYIDVLHIQKVDKRRLGIDVSTIEQELSEQISGDVEETRKVSEEEENKIKETAARSDVYELLARSLAPSIYEMDDVKKGILLQLFGGTNKSFEKGGSPKYRGDINVLLCGDPSTSKSQLLQYVHKIAPRGVYTSGKGSSAVGLTAYVSRDPETRQLVLESGALVLSDGGVCCIDEFDKMSDATRSVLHEVMEQQTVSIAKAGIITTLNARTSILASANPIGSKYNPNLPVPQNIDLPPTLLSRFDLVYLVLDRIDEQNDRRLARHLVGMYLEDTPENASTHEILPIEFLTSYISYARTKCQPRITQAASEELVRAYVEMRKLGEDVRAAERRITATTRQLESMIRLAEAHAKMRLSEEVTADDVLEAVRLIKSALKQAATDSRTGLIDMSLLTEGTSASERRRKQDLKKAITDLLDEMTRQGGAARYGEVYKRISEQGSAQVEGTEFAEALRSLEQEGQVSISGEGPRKNIRRITGTV</sequence>
<dbReference type="InterPro" id="IPR031327">
    <property type="entry name" value="MCM"/>
</dbReference>
<dbReference type="PANTHER" id="PTHR11630">
    <property type="entry name" value="DNA REPLICATION LICENSING FACTOR MCM FAMILY MEMBER"/>
    <property type="match status" value="1"/>
</dbReference>
<feature type="compositionally biased region" description="Polar residues" evidence="16">
    <location>
        <begin position="77"/>
        <end position="87"/>
    </location>
</feature>
<dbReference type="GO" id="GO:0000727">
    <property type="term" value="P:double-strand break repair via break-induced replication"/>
    <property type="evidence" value="ECO:0007669"/>
    <property type="project" value="TreeGrafter"/>
</dbReference>
<comment type="catalytic activity">
    <reaction evidence="12">
        <text>ATP + H2O = ADP + phosphate + H(+)</text>
        <dbReference type="Rhea" id="RHEA:13065"/>
        <dbReference type="ChEBI" id="CHEBI:15377"/>
        <dbReference type="ChEBI" id="CHEBI:15378"/>
        <dbReference type="ChEBI" id="CHEBI:30616"/>
        <dbReference type="ChEBI" id="CHEBI:43474"/>
        <dbReference type="ChEBI" id="CHEBI:456216"/>
        <dbReference type="EC" id="3.6.4.12"/>
    </reaction>
</comment>
<dbReference type="SMART" id="SM00350">
    <property type="entry name" value="MCM"/>
    <property type="match status" value="1"/>
</dbReference>
<evidence type="ECO:0000256" key="16">
    <source>
        <dbReference type="SAM" id="MobiDB-lite"/>
    </source>
</evidence>
<feature type="domain" description="MCM C-terminal AAA(+) ATPase" evidence="17">
    <location>
        <begin position="612"/>
        <end position="820"/>
    </location>
</feature>
<keyword evidence="7" id="KW-0378">Hydrolase</keyword>
<dbReference type="GO" id="GO:0016887">
    <property type="term" value="F:ATP hydrolysis activity"/>
    <property type="evidence" value="ECO:0007669"/>
    <property type="project" value="RHEA"/>
</dbReference>
<evidence type="ECO:0000256" key="4">
    <source>
        <dbReference type="ARBA" id="ARBA00022553"/>
    </source>
</evidence>
<keyword evidence="9 15" id="KW-0067">ATP-binding</keyword>
<protein>
    <recommendedName>
        <fullName evidence="13">DNA replication licensing factor MCM4</fullName>
        <ecNumber evidence="3">3.6.4.12</ecNumber>
    </recommendedName>
    <alternativeName>
        <fullName evidence="14">DNA replication licensing factor mcm4</fullName>
    </alternativeName>
</protein>
<comment type="caution">
    <text evidence="18">The sequence shown here is derived from an EMBL/GenBank/DDBJ whole genome shotgun (WGS) entry which is preliminary data.</text>
</comment>
<feature type="compositionally biased region" description="Low complexity" evidence="16">
    <location>
        <begin position="146"/>
        <end position="158"/>
    </location>
</feature>
<dbReference type="InterPro" id="IPR012340">
    <property type="entry name" value="NA-bd_OB-fold"/>
</dbReference>
<dbReference type="GO" id="GO:0042555">
    <property type="term" value="C:MCM complex"/>
    <property type="evidence" value="ECO:0007669"/>
    <property type="project" value="InterPro"/>
</dbReference>
<dbReference type="SUPFAM" id="SSF52540">
    <property type="entry name" value="P-loop containing nucleoside triphosphate hydrolases"/>
    <property type="match status" value="1"/>
</dbReference>
<feature type="compositionally biased region" description="Polar residues" evidence="16">
    <location>
        <begin position="37"/>
        <end position="68"/>
    </location>
</feature>
<dbReference type="PROSITE" id="PS00847">
    <property type="entry name" value="MCM_1"/>
    <property type="match status" value="1"/>
</dbReference>
<dbReference type="PRINTS" id="PR01657">
    <property type="entry name" value="MCMFAMILY"/>
</dbReference>
<dbReference type="Gene3D" id="3.30.1640.10">
    <property type="entry name" value="mini-chromosome maintenance (MCM) complex, chain A, domain 1"/>
    <property type="match status" value="1"/>
</dbReference>
<dbReference type="Pfam" id="PF14551">
    <property type="entry name" value="MCM_N"/>
    <property type="match status" value="1"/>
</dbReference>
<feature type="compositionally biased region" description="Polar residues" evidence="16">
    <location>
        <begin position="350"/>
        <end position="375"/>
    </location>
</feature>
<evidence type="ECO:0000256" key="6">
    <source>
        <dbReference type="ARBA" id="ARBA00022741"/>
    </source>
</evidence>
<dbReference type="EC" id="3.6.4.12" evidence="3"/>
<feature type="compositionally biased region" description="Low complexity" evidence="16">
    <location>
        <begin position="120"/>
        <end position="130"/>
    </location>
</feature>
<keyword evidence="6 15" id="KW-0547">Nucleotide-binding</keyword>
<feature type="region of interest" description="Disordered" evidence="16">
    <location>
        <begin position="1"/>
        <end position="179"/>
    </location>
</feature>
<evidence type="ECO:0000256" key="2">
    <source>
        <dbReference type="ARBA" id="ARBA00008010"/>
    </source>
</evidence>
<dbReference type="GO" id="GO:1902975">
    <property type="term" value="P:mitotic DNA replication initiation"/>
    <property type="evidence" value="ECO:0007669"/>
    <property type="project" value="TreeGrafter"/>
</dbReference>
<dbReference type="GO" id="GO:0097373">
    <property type="term" value="C:MCM core complex"/>
    <property type="evidence" value="ECO:0007669"/>
    <property type="project" value="UniProtKB-ARBA"/>
</dbReference>
<reference evidence="18 19" key="1">
    <citation type="submission" date="2019-09" db="EMBL/GenBank/DDBJ databases">
        <title>The hologenome of the rock-dwelling lichen Lasallia pustulata.</title>
        <authorList>
            <person name="Greshake Tzovaras B."/>
            <person name="Segers F."/>
            <person name="Bicker A."/>
            <person name="Dal Grande F."/>
            <person name="Otte J."/>
            <person name="Hankeln T."/>
            <person name="Schmitt I."/>
            <person name="Ebersberger I."/>
        </authorList>
    </citation>
    <scope>NUCLEOTIDE SEQUENCE [LARGE SCALE GENOMIC DNA]</scope>
    <source>
        <strain evidence="18">A1-1</strain>
    </source>
</reference>
<evidence type="ECO:0000256" key="14">
    <source>
        <dbReference type="ARBA" id="ARBA00074938"/>
    </source>
</evidence>
<dbReference type="Pfam" id="PF17855">
    <property type="entry name" value="MCM_lid"/>
    <property type="match status" value="1"/>
</dbReference>
<dbReference type="GO" id="GO:0005524">
    <property type="term" value="F:ATP binding"/>
    <property type="evidence" value="ECO:0007669"/>
    <property type="project" value="UniProtKB-KW"/>
</dbReference>
<evidence type="ECO:0000313" key="19">
    <source>
        <dbReference type="Proteomes" id="UP000324767"/>
    </source>
</evidence>
<dbReference type="Gene3D" id="3.40.50.300">
    <property type="entry name" value="P-loop containing nucleotide triphosphate hydrolases"/>
    <property type="match status" value="1"/>
</dbReference>
<dbReference type="GO" id="GO:0005656">
    <property type="term" value="C:nuclear pre-replicative complex"/>
    <property type="evidence" value="ECO:0007669"/>
    <property type="project" value="UniProtKB-ARBA"/>
</dbReference>
<dbReference type="GO" id="GO:0043596">
    <property type="term" value="C:nuclear replication fork"/>
    <property type="evidence" value="ECO:0007669"/>
    <property type="project" value="UniProtKB-ARBA"/>
</dbReference>
<comment type="similarity">
    <text evidence="2 15">Belongs to the MCM family.</text>
</comment>
<dbReference type="SUPFAM" id="SSF50249">
    <property type="entry name" value="Nucleic acid-binding proteins"/>
    <property type="match status" value="1"/>
</dbReference>
<gene>
    <name evidence="18" type="ORF">FRX48_02815</name>
</gene>
<evidence type="ECO:0000256" key="7">
    <source>
        <dbReference type="ARBA" id="ARBA00022801"/>
    </source>
</evidence>
<dbReference type="Gene3D" id="2.20.28.10">
    <property type="match status" value="1"/>
</dbReference>
<feature type="region of interest" description="Disordered" evidence="16">
    <location>
        <begin position="346"/>
        <end position="375"/>
    </location>
</feature>
<dbReference type="InterPro" id="IPR033762">
    <property type="entry name" value="MCM_OB"/>
</dbReference>
<dbReference type="Gene3D" id="2.40.50.140">
    <property type="entry name" value="Nucleic acid-binding proteins"/>
    <property type="match status" value="1"/>
</dbReference>
<dbReference type="GO" id="GO:0006279">
    <property type="term" value="P:premeiotic DNA replication"/>
    <property type="evidence" value="ECO:0007669"/>
    <property type="project" value="UniProtKB-ARBA"/>
</dbReference>
<dbReference type="Pfam" id="PF17207">
    <property type="entry name" value="MCM_OB"/>
    <property type="match status" value="1"/>
</dbReference>
<dbReference type="InterPro" id="IPR008047">
    <property type="entry name" value="MCM_4"/>
</dbReference>
<dbReference type="Pfam" id="PF21128">
    <property type="entry name" value="WHD_MCM4"/>
    <property type="match status" value="1"/>
</dbReference>
<keyword evidence="4" id="KW-0597">Phosphoprotein</keyword>
<evidence type="ECO:0000259" key="17">
    <source>
        <dbReference type="PROSITE" id="PS50051"/>
    </source>
</evidence>
<keyword evidence="11" id="KW-0539">Nucleus</keyword>
<dbReference type="PRINTS" id="PR01660">
    <property type="entry name" value="MCMPROTEIN4"/>
</dbReference>
<dbReference type="PROSITE" id="PS50051">
    <property type="entry name" value="MCM_2"/>
    <property type="match status" value="1"/>
</dbReference>
<dbReference type="EMBL" id="VXIT01000004">
    <property type="protein sequence ID" value="KAA6413071.1"/>
    <property type="molecule type" value="Genomic_DNA"/>
</dbReference>
<dbReference type="GO" id="GO:0003697">
    <property type="term" value="F:single-stranded DNA binding"/>
    <property type="evidence" value="ECO:0007669"/>
    <property type="project" value="TreeGrafter"/>
</dbReference>
<dbReference type="OrthoDB" id="10251574at2759"/>
<dbReference type="GO" id="GO:0031261">
    <property type="term" value="C:DNA replication preinitiation complex"/>
    <property type="evidence" value="ECO:0007669"/>
    <property type="project" value="UniProtKB-ARBA"/>
</dbReference>
<keyword evidence="5" id="KW-0235">DNA replication</keyword>
<name>A0A5M8PVH8_9LECA</name>
<dbReference type="Pfam" id="PF00493">
    <property type="entry name" value="MCM"/>
    <property type="match status" value="1"/>
</dbReference>
<evidence type="ECO:0000256" key="12">
    <source>
        <dbReference type="ARBA" id="ARBA00047995"/>
    </source>
</evidence>
<evidence type="ECO:0000256" key="11">
    <source>
        <dbReference type="ARBA" id="ARBA00023242"/>
    </source>
</evidence>
<feature type="compositionally biased region" description="Polar residues" evidence="16">
    <location>
        <begin position="159"/>
        <end position="169"/>
    </location>
</feature>
<accession>A0A5M8PVH8</accession>
<dbReference type="InterPro" id="IPR027925">
    <property type="entry name" value="MCM_N"/>
</dbReference>
<evidence type="ECO:0000256" key="1">
    <source>
        <dbReference type="ARBA" id="ARBA00004123"/>
    </source>
</evidence>
<comment type="subcellular location">
    <subcellularLocation>
        <location evidence="1">Nucleus</location>
    </subcellularLocation>
</comment>
<evidence type="ECO:0000313" key="18">
    <source>
        <dbReference type="EMBL" id="KAA6413071.1"/>
    </source>
</evidence>